<dbReference type="EMBL" id="CADCWF010000078">
    <property type="protein sequence ID" value="CAA9545882.1"/>
    <property type="molecule type" value="Genomic_DNA"/>
</dbReference>
<dbReference type="Gene3D" id="3.30.9.10">
    <property type="entry name" value="D-Amino Acid Oxidase, subunit A, domain 2"/>
    <property type="match status" value="1"/>
</dbReference>
<reference evidence="3" key="1">
    <citation type="submission" date="2020-02" db="EMBL/GenBank/DDBJ databases">
        <authorList>
            <person name="Meier V. D."/>
        </authorList>
    </citation>
    <scope>NUCLEOTIDE SEQUENCE</scope>
    <source>
        <strain evidence="3">AVDCRST_MAG59</strain>
    </source>
</reference>
<dbReference type="PANTHER" id="PTHR13847">
    <property type="entry name" value="SARCOSINE DEHYDROGENASE-RELATED"/>
    <property type="match status" value="1"/>
</dbReference>
<evidence type="ECO:0000256" key="1">
    <source>
        <dbReference type="ARBA" id="ARBA00023002"/>
    </source>
</evidence>
<keyword evidence="1" id="KW-0560">Oxidoreductase</keyword>
<dbReference type="PANTHER" id="PTHR13847:SF287">
    <property type="entry name" value="FAD-DEPENDENT OXIDOREDUCTASE DOMAIN-CONTAINING PROTEIN 1"/>
    <property type="match status" value="1"/>
</dbReference>
<dbReference type="AlphaFoldDB" id="A0A6J4UBE7"/>
<dbReference type="GO" id="GO:0005737">
    <property type="term" value="C:cytoplasm"/>
    <property type="evidence" value="ECO:0007669"/>
    <property type="project" value="TreeGrafter"/>
</dbReference>
<evidence type="ECO:0000259" key="2">
    <source>
        <dbReference type="Pfam" id="PF01266"/>
    </source>
</evidence>
<organism evidence="3">
    <name type="scientific">uncultured Thermomicrobiales bacterium</name>
    <dbReference type="NCBI Taxonomy" id="1645740"/>
    <lineage>
        <taxon>Bacteria</taxon>
        <taxon>Pseudomonadati</taxon>
        <taxon>Thermomicrobiota</taxon>
        <taxon>Thermomicrobia</taxon>
        <taxon>Thermomicrobiales</taxon>
        <taxon>environmental samples</taxon>
    </lineage>
</organism>
<feature type="domain" description="FAD dependent oxidoreductase" evidence="2">
    <location>
        <begin position="18"/>
        <end position="369"/>
    </location>
</feature>
<name>A0A6J4UBE7_9BACT</name>
<protein>
    <submittedName>
        <fullName evidence="3">FAD dependent oxidoreductase</fullName>
    </submittedName>
</protein>
<gene>
    <name evidence="3" type="ORF">AVDCRST_MAG59-1280</name>
</gene>
<accession>A0A6J4UBE7</accession>
<evidence type="ECO:0000313" key="3">
    <source>
        <dbReference type="EMBL" id="CAA9545882.1"/>
    </source>
</evidence>
<dbReference type="InterPro" id="IPR006076">
    <property type="entry name" value="FAD-dep_OxRdtase"/>
</dbReference>
<dbReference type="GO" id="GO:0016491">
    <property type="term" value="F:oxidoreductase activity"/>
    <property type="evidence" value="ECO:0007669"/>
    <property type="project" value="UniProtKB-KW"/>
</dbReference>
<sequence length="410" mass="43914">MLPINGADRSRDLPLRADAVVIGGGIVGVSAAYQLAMTGLQNVVVVERKQLGAGATGKSGALVRCHYANPPETLLTLHSLRIFTEWEDRVGFGSPGFEPIGFLQIVAPEDEPKLRANVAVQQAAGVETWVVDRQDLRDIEPLLRTDDAAVAAFEPNAGYADPNATLYGFAEAAAAHGARIFTHTPALSVVLEGGRVVGVETVSGTIETERVLIAAGSWANNLLAPLGIDLGLQPVRTQVAIFRWPAAVDPRRGHRVIIDAVNHSWLRPEGRNATLIGAERSVGDIDPDNLDEGISPKAIATARDVLAARLPVFHDATMRGGWAGTYMRSPDGHPIIDRAPEIEGLWLMTGDSGTSFKTAPAIGICLAEWMTEGCPRLMDLTPFRASRFTDGEPWLDATAYGDDRVLTVSR</sequence>
<dbReference type="SUPFAM" id="SSF51905">
    <property type="entry name" value="FAD/NAD(P)-binding domain"/>
    <property type="match status" value="1"/>
</dbReference>
<dbReference type="Gene3D" id="3.50.50.60">
    <property type="entry name" value="FAD/NAD(P)-binding domain"/>
    <property type="match status" value="1"/>
</dbReference>
<proteinExistence type="predicted"/>
<dbReference type="InterPro" id="IPR036188">
    <property type="entry name" value="FAD/NAD-bd_sf"/>
</dbReference>
<dbReference type="Pfam" id="PF01266">
    <property type="entry name" value="DAO"/>
    <property type="match status" value="1"/>
</dbReference>